<reference evidence="1" key="1">
    <citation type="submission" date="2022-07" db="EMBL/GenBank/DDBJ databases">
        <title>Genome Sequence of Phlebia brevispora.</title>
        <authorList>
            <person name="Buettner E."/>
        </authorList>
    </citation>
    <scope>NUCLEOTIDE SEQUENCE</scope>
    <source>
        <strain evidence="1">MPL23</strain>
    </source>
</reference>
<dbReference type="EMBL" id="JANHOG010000955">
    <property type="protein sequence ID" value="KAJ3548647.1"/>
    <property type="molecule type" value="Genomic_DNA"/>
</dbReference>
<evidence type="ECO:0000313" key="2">
    <source>
        <dbReference type="Proteomes" id="UP001148662"/>
    </source>
</evidence>
<proteinExistence type="predicted"/>
<accession>A0ACC1SY43</accession>
<evidence type="ECO:0000313" key="1">
    <source>
        <dbReference type="EMBL" id="KAJ3548647.1"/>
    </source>
</evidence>
<dbReference type="Proteomes" id="UP001148662">
    <property type="component" value="Unassembled WGS sequence"/>
</dbReference>
<comment type="caution">
    <text evidence="1">The sequence shown here is derived from an EMBL/GenBank/DDBJ whole genome shotgun (WGS) entry which is preliminary data.</text>
</comment>
<protein>
    <submittedName>
        <fullName evidence="1">Uncharacterized protein</fullName>
    </submittedName>
</protein>
<gene>
    <name evidence="1" type="ORF">NM688_g5267</name>
</gene>
<name>A0ACC1SY43_9APHY</name>
<keyword evidence="2" id="KW-1185">Reference proteome</keyword>
<sequence>MDYAQAGSSRDPMELERLAEELAVRESKKRGSGPDTENHDLPVYIPLSHDNPHLAAETFNVEEFLLSRLYTSLPDLRSELRDYLATLKEELVKLINDDYEAFISLSTDLRGEGARLERLKLPLGDLRAEVLASRNELQRIQDAIQLKLEKRSALREEKVFLQLLLKISESVTRLESLLLIASPSDNEHTDPDIHGMKLAKRLEDDAIENRSRGNQAKHLARVASEYTQLLYHVSKARTDKCAFVDECQWRIDRIRSTLSSDLDHLFSTTLIALVEGKEAGKETRATEADKVRWLGDVTECLRIYDILGLWGDAEEVIRTDVVREFTIHPGALAAPHSPIVPHTPSGVGHRQTSAAPATAATFPRTPYTPFSAFASKQNPFETSFSIHTQAHLLDDADDPLAALYNTILRFVDRDMRRIMEIAEKVSVKTASRMTTSASRTPLLPAADVPVAKTKEEQEGGFEIMANVVWGGIGKAIMDDLGSIVFAAGNTDDFRKHHETTQAFIRSLEFLAPSVHAVEVMRAHPVYIAFERRWQLPVYFQLRWKEIVPKLEESLAVMKLERTPSKAIQPFVTTQAAAVWEAIATCWSAEVYIPDLNYRFWRLTLQLISRYHTWLQGVLPALESSSKPSFIQTEKLTNLSSPNLARSSTPSNVQAEASSPESIAADDVLLGVCATALIDIKAMEGQIWNLWREEIGAMMPDISELEDEDVRTSLEGDTLRHALSGILSFVPPISSQIIIILSRRGCDALLPMRSIPSQFRAMSSSKRLPTEASHFVALIFRSLKAFFGVGVADGPGSSLKDNYLKAFSEEVFEIVAQRYIYFLTAMKKTEESLRRLKKGKRSAFSLFGSSSTASNDDGRADEEKIRRQMVLDVEAFGKDARTLGVAVDESATYRALKDLANANLSDE</sequence>
<organism evidence="1 2">
    <name type="scientific">Phlebia brevispora</name>
    <dbReference type="NCBI Taxonomy" id="194682"/>
    <lineage>
        <taxon>Eukaryota</taxon>
        <taxon>Fungi</taxon>
        <taxon>Dikarya</taxon>
        <taxon>Basidiomycota</taxon>
        <taxon>Agaricomycotina</taxon>
        <taxon>Agaricomycetes</taxon>
        <taxon>Polyporales</taxon>
        <taxon>Meruliaceae</taxon>
        <taxon>Phlebia</taxon>
    </lineage>
</organism>